<dbReference type="InterPro" id="IPR045293">
    <property type="entry name" value="Complex1_LYR_LYRM2"/>
</dbReference>
<comment type="subcellular location">
    <subcellularLocation>
        <location evidence="1">Mitochondrion</location>
    </subcellularLocation>
</comment>
<dbReference type="GO" id="GO:0005739">
    <property type="term" value="C:mitochondrion"/>
    <property type="evidence" value="ECO:0007669"/>
    <property type="project" value="UniProtKB-SubCell"/>
</dbReference>
<dbReference type="InterPro" id="IPR008011">
    <property type="entry name" value="Complex1_LYR_dom"/>
</dbReference>
<comment type="function">
    <text evidence="6">Involved in efficient integration of the N-module into mitochondrial respiratory chain complex I.</text>
</comment>
<evidence type="ECO:0000313" key="9">
    <source>
        <dbReference type="Proteomes" id="UP000799421"/>
    </source>
</evidence>
<reference evidence="8" key="1">
    <citation type="journal article" date="2020" name="Stud. Mycol.">
        <title>101 Dothideomycetes genomes: a test case for predicting lifestyles and emergence of pathogens.</title>
        <authorList>
            <person name="Haridas S."/>
            <person name="Albert R."/>
            <person name="Binder M."/>
            <person name="Bloem J."/>
            <person name="Labutti K."/>
            <person name="Salamov A."/>
            <person name="Andreopoulos B."/>
            <person name="Baker S."/>
            <person name="Barry K."/>
            <person name="Bills G."/>
            <person name="Bluhm B."/>
            <person name="Cannon C."/>
            <person name="Castanera R."/>
            <person name="Culley D."/>
            <person name="Daum C."/>
            <person name="Ezra D."/>
            <person name="Gonzalez J."/>
            <person name="Henrissat B."/>
            <person name="Kuo A."/>
            <person name="Liang C."/>
            <person name="Lipzen A."/>
            <person name="Lutzoni F."/>
            <person name="Magnuson J."/>
            <person name="Mondo S."/>
            <person name="Nolan M."/>
            <person name="Ohm R."/>
            <person name="Pangilinan J."/>
            <person name="Park H.-J."/>
            <person name="Ramirez L."/>
            <person name="Alfaro M."/>
            <person name="Sun H."/>
            <person name="Tritt A."/>
            <person name="Yoshinaga Y."/>
            <person name="Zwiers L.-H."/>
            <person name="Turgeon B."/>
            <person name="Goodwin S."/>
            <person name="Spatafora J."/>
            <person name="Crous P."/>
            <person name="Grigoriev I."/>
        </authorList>
    </citation>
    <scope>NUCLEOTIDE SEQUENCE</scope>
    <source>
        <strain evidence="8">CBS 480.64</strain>
    </source>
</reference>
<evidence type="ECO:0000256" key="5">
    <source>
        <dbReference type="ARBA" id="ARBA00026235"/>
    </source>
</evidence>
<evidence type="ECO:0000259" key="7">
    <source>
        <dbReference type="Pfam" id="PF05347"/>
    </source>
</evidence>
<protein>
    <recommendedName>
        <fullName evidence="5">LYR motif-containing protein 2</fullName>
    </recommendedName>
</protein>
<dbReference type="Pfam" id="PF05347">
    <property type="entry name" value="Complex1_LYR"/>
    <property type="match status" value="1"/>
</dbReference>
<gene>
    <name evidence="8" type="ORF">K470DRAFT_222793</name>
</gene>
<evidence type="ECO:0000256" key="4">
    <source>
        <dbReference type="ARBA" id="ARBA00023128"/>
    </source>
</evidence>
<proteinExistence type="inferred from homology"/>
<evidence type="ECO:0000256" key="6">
    <source>
        <dbReference type="ARBA" id="ARBA00044735"/>
    </source>
</evidence>
<keyword evidence="9" id="KW-1185">Reference proteome</keyword>
<evidence type="ECO:0000256" key="3">
    <source>
        <dbReference type="ARBA" id="ARBA00022946"/>
    </source>
</evidence>
<comment type="similarity">
    <text evidence="2">Belongs to the complex I LYR family.</text>
</comment>
<feature type="domain" description="Complex 1 LYR protein" evidence="7">
    <location>
        <begin position="7"/>
        <end position="63"/>
    </location>
</feature>
<dbReference type="PANTHER" id="PTHR13675">
    <property type="entry name" value="LYR MOTIF-CONTAINING PROTEIN 2"/>
    <property type="match status" value="1"/>
</dbReference>
<evidence type="ECO:0000256" key="2">
    <source>
        <dbReference type="ARBA" id="ARBA00009508"/>
    </source>
</evidence>
<evidence type="ECO:0000313" key="8">
    <source>
        <dbReference type="EMBL" id="KAF2857743.1"/>
    </source>
</evidence>
<dbReference type="CDD" id="cd20262">
    <property type="entry name" value="Complex1_LYR_LYRM2"/>
    <property type="match status" value="1"/>
</dbReference>
<evidence type="ECO:0000256" key="1">
    <source>
        <dbReference type="ARBA" id="ARBA00004173"/>
    </source>
</evidence>
<dbReference type="EMBL" id="MU006029">
    <property type="protein sequence ID" value="KAF2857743.1"/>
    <property type="molecule type" value="Genomic_DNA"/>
</dbReference>
<dbReference type="AlphaFoldDB" id="A0A6A7BR72"/>
<dbReference type="Proteomes" id="UP000799421">
    <property type="component" value="Unassembled WGS sequence"/>
</dbReference>
<accession>A0A6A7BR72</accession>
<dbReference type="OrthoDB" id="74240at2759"/>
<name>A0A6A7BR72_9PEZI</name>
<organism evidence="8 9">
    <name type="scientific">Piedraia hortae CBS 480.64</name>
    <dbReference type="NCBI Taxonomy" id="1314780"/>
    <lineage>
        <taxon>Eukaryota</taxon>
        <taxon>Fungi</taxon>
        <taxon>Dikarya</taxon>
        <taxon>Ascomycota</taxon>
        <taxon>Pezizomycotina</taxon>
        <taxon>Dothideomycetes</taxon>
        <taxon>Dothideomycetidae</taxon>
        <taxon>Capnodiales</taxon>
        <taxon>Piedraiaceae</taxon>
        <taxon>Piedraia</taxon>
    </lineage>
</organism>
<keyword evidence="3" id="KW-0809">Transit peptide</keyword>
<sequence>KFIQRSRVLSLYREILRTVRRLPPSDRSELCAFARREIERHSDVEDLEHIRYLLATGRRQFDEMRGYVHMGG</sequence>
<dbReference type="PANTHER" id="PTHR13675:SF0">
    <property type="entry name" value="LYR MOTIF-CONTAINING PROTEIN 2"/>
    <property type="match status" value="1"/>
</dbReference>
<keyword evidence="4" id="KW-0496">Mitochondrion</keyword>
<feature type="non-terminal residue" evidence="8">
    <location>
        <position position="1"/>
    </location>
</feature>